<dbReference type="Proteomes" id="UP000799423">
    <property type="component" value="Unassembled WGS sequence"/>
</dbReference>
<name>A0A6A7APZ1_9PLEO</name>
<evidence type="ECO:0000313" key="2">
    <source>
        <dbReference type="Proteomes" id="UP000799423"/>
    </source>
</evidence>
<protein>
    <submittedName>
        <fullName evidence="1">Uncharacterized protein</fullName>
    </submittedName>
</protein>
<gene>
    <name evidence="1" type="ORF">T440DRAFT_473408</name>
</gene>
<feature type="non-terminal residue" evidence="1">
    <location>
        <position position="1"/>
    </location>
</feature>
<keyword evidence="2" id="KW-1185">Reference proteome</keyword>
<dbReference type="EMBL" id="MU006382">
    <property type="protein sequence ID" value="KAF2844417.1"/>
    <property type="molecule type" value="Genomic_DNA"/>
</dbReference>
<organism evidence="1 2">
    <name type="scientific">Plenodomus tracheiphilus IPT5</name>
    <dbReference type="NCBI Taxonomy" id="1408161"/>
    <lineage>
        <taxon>Eukaryota</taxon>
        <taxon>Fungi</taxon>
        <taxon>Dikarya</taxon>
        <taxon>Ascomycota</taxon>
        <taxon>Pezizomycotina</taxon>
        <taxon>Dothideomycetes</taxon>
        <taxon>Pleosporomycetidae</taxon>
        <taxon>Pleosporales</taxon>
        <taxon>Pleosporineae</taxon>
        <taxon>Leptosphaeriaceae</taxon>
        <taxon>Plenodomus</taxon>
    </lineage>
</organism>
<accession>A0A6A7APZ1</accession>
<proteinExistence type="predicted"/>
<evidence type="ECO:0000313" key="1">
    <source>
        <dbReference type="EMBL" id="KAF2844417.1"/>
    </source>
</evidence>
<reference evidence="1" key="1">
    <citation type="submission" date="2020-01" db="EMBL/GenBank/DDBJ databases">
        <authorList>
            <consortium name="DOE Joint Genome Institute"/>
            <person name="Haridas S."/>
            <person name="Albert R."/>
            <person name="Binder M."/>
            <person name="Bloem J."/>
            <person name="Labutti K."/>
            <person name="Salamov A."/>
            <person name="Andreopoulos B."/>
            <person name="Baker S.E."/>
            <person name="Barry K."/>
            <person name="Bills G."/>
            <person name="Bluhm B.H."/>
            <person name="Cannon C."/>
            <person name="Castanera R."/>
            <person name="Culley D.E."/>
            <person name="Daum C."/>
            <person name="Ezra D."/>
            <person name="Gonzalez J.B."/>
            <person name="Henrissat B."/>
            <person name="Kuo A."/>
            <person name="Liang C."/>
            <person name="Lipzen A."/>
            <person name="Lutzoni F."/>
            <person name="Magnuson J."/>
            <person name="Mondo S."/>
            <person name="Nolan M."/>
            <person name="Ohm R."/>
            <person name="Pangilinan J."/>
            <person name="Park H.-J."/>
            <person name="Ramirez L."/>
            <person name="Alfaro M."/>
            <person name="Sun H."/>
            <person name="Tritt A."/>
            <person name="Yoshinaga Y."/>
            <person name="Zwiers L.-H."/>
            <person name="Turgeon B.G."/>
            <person name="Goodwin S.B."/>
            <person name="Spatafora J.W."/>
            <person name="Crous P.W."/>
            <person name="Grigoriev I.V."/>
        </authorList>
    </citation>
    <scope>NUCLEOTIDE SEQUENCE</scope>
    <source>
        <strain evidence="1">IPT5</strain>
    </source>
</reference>
<dbReference type="AlphaFoldDB" id="A0A6A7APZ1"/>
<sequence>TSSTVVLMPSQVNELMKRENLSSTRSICQRRKLEAQIVSMVVASITIVSEQVLMNLFGKTFFSSKAVC</sequence>